<feature type="region of interest" description="Disordered" evidence="1">
    <location>
        <begin position="209"/>
        <end position="229"/>
    </location>
</feature>
<accession>A0ABU6VI77</accession>
<feature type="compositionally biased region" description="Basic and acidic residues" evidence="1">
    <location>
        <begin position="216"/>
        <end position="229"/>
    </location>
</feature>
<gene>
    <name evidence="2" type="ORF">PIB30_042830</name>
</gene>
<name>A0ABU6VI77_9FABA</name>
<dbReference type="Proteomes" id="UP001341840">
    <property type="component" value="Unassembled WGS sequence"/>
</dbReference>
<comment type="caution">
    <text evidence="2">The sequence shown here is derived from an EMBL/GenBank/DDBJ whole genome shotgun (WGS) entry which is preliminary data.</text>
</comment>
<evidence type="ECO:0000313" key="3">
    <source>
        <dbReference type="Proteomes" id="UP001341840"/>
    </source>
</evidence>
<keyword evidence="3" id="KW-1185">Reference proteome</keyword>
<sequence length="229" mass="25510">MPQELFYFIVHSNGVIVRQENGASFESSGPVMFVHTHVDTLVELKKLILSHLGSADSQEIGHLAYRFQAITTDNRLEYRPSWISEDSHVWMTFEVHKSVMDGKVMKFFAEVRHVGSSSKFRLPGPSTDPALSHVLALEDVAMRDYNSGEDLDYEEESSCHSTEEDEEVPNTSAGCGRLVLPAPLPIPDLAQGGAKDRFAAHLYGTRHGGRSLSARQHIDDECRDAPDED</sequence>
<dbReference type="EMBL" id="JASCZI010151281">
    <property type="protein sequence ID" value="MED6171663.1"/>
    <property type="molecule type" value="Genomic_DNA"/>
</dbReference>
<feature type="region of interest" description="Disordered" evidence="1">
    <location>
        <begin position="150"/>
        <end position="174"/>
    </location>
</feature>
<evidence type="ECO:0000256" key="1">
    <source>
        <dbReference type="SAM" id="MobiDB-lite"/>
    </source>
</evidence>
<protein>
    <submittedName>
        <fullName evidence="2">Uncharacterized protein</fullName>
    </submittedName>
</protein>
<reference evidence="2 3" key="1">
    <citation type="journal article" date="2023" name="Plants (Basel)">
        <title>Bridging the Gap: Combining Genomics and Transcriptomics Approaches to Understand Stylosanthes scabra, an Orphan Legume from the Brazilian Caatinga.</title>
        <authorList>
            <person name="Ferreira-Neto J.R.C."/>
            <person name="da Silva M.D."/>
            <person name="Binneck E."/>
            <person name="de Melo N.F."/>
            <person name="da Silva R.H."/>
            <person name="de Melo A.L.T.M."/>
            <person name="Pandolfi V."/>
            <person name="Bustamante F.O."/>
            <person name="Brasileiro-Vidal A.C."/>
            <person name="Benko-Iseppon A.M."/>
        </authorList>
    </citation>
    <scope>NUCLEOTIDE SEQUENCE [LARGE SCALE GENOMIC DNA]</scope>
    <source>
        <tissue evidence="2">Leaves</tissue>
    </source>
</reference>
<organism evidence="2 3">
    <name type="scientific">Stylosanthes scabra</name>
    <dbReference type="NCBI Taxonomy" id="79078"/>
    <lineage>
        <taxon>Eukaryota</taxon>
        <taxon>Viridiplantae</taxon>
        <taxon>Streptophyta</taxon>
        <taxon>Embryophyta</taxon>
        <taxon>Tracheophyta</taxon>
        <taxon>Spermatophyta</taxon>
        <taxon>Magnoliopsida</taxon>
        <taxon>eudicotyledons</taxon>
        <taxon>Gunneridae</taxon>
        <taxon>Pentapetalae</taxon>
        <taxon>rosids</taxon>
        <taxon>fabids</taxon>
        <taxon>Fabales</taxon>
        <taxon>Fabaceae</taxon>
        <taxon>Papilionoideae</taxon>
        <taxon>50 kb inversion clade</taxon>
        <taxon>dalbergioids sensu lato</taxon>
        <taxon>Dalbergieae</taxon>
        <taxon>Pterocarpus clade</taxon>
        <taxon>Stylosanthes</taxon>
    </lineage>
</organism>
<proteinExistence type="predicted"/>
<evidence type="ECO:0000313" key="2">
    <source>
        <dbReference type="EMBL" id="MED6171663.1"/>
    </source>
</evidence>